<dbReference type="RefSeq" id="WP_015819928.1">
    <property type="nucleotide sequence ID" value="NC_012997.1"/>
</dbReference>
<dbReference type="Proteomes" id="UP000009080">
    <property type="component" value="Chromosome"/>
</dbReference>
<accession>C5BML0</accession>
<sequence length="155" mass="16738">MLKKSVAASALFLSLAAPFAGAYSLVDSEVVKGTIETVDASTNTLVLEKANGRETRVGLSEKANFYINGNAIDINDLKAGHEVRINRKTFTKVEDKLVGEIVAVNRKDKTAKLRLSNKETVNVQFGDQVAVSGVKSVSSFDQLRPGHQVVISYAK</sequence>
<evidence type="ECO:0000256" key="1">
    <source>
        <dbReference type="SAM" id="SignalP"/>
    </source>
</evidence>
<reference evidence="2 3" key="1">
    <citation type="journal article" date="2009" name="PLoS ONE">
        <title>The complete genome of Teredinibacter turnerae T7901: an intracellular endosymbiont of marine wood-boring bivalves (shipworms).</title>
        <authorList>
            <person name="Yang J.C."/>
            <person name="Madupu R."/>
            <person name="Durkin A.S."/>
            <person name="Ekborg N.A."/>
            <person name="Pedamallu C.S."/>
            <person name="Hostetler J.B."/>
            <person name="Radune D."/>
            <person name="Toms B.S."/>
            <person name="Henrissat B."/>
            <person name="Coutinho P.M."/>
            <person name="Schwarz S."/>
            <person name="Field L."/>
            <person name="Trindade-Silva A.E."/>
            <person name="Soares C.A.G."/>
            <person name="Elshahawi S."/>
            <person name="Hanora A."/>
            <person name="Schmidt E.W."/>
            <person name="Haygood M.G."/>
            <person name="Posfai J."/>
            <person name="Benner J."/>
            <person name="Madinger C."/>
            <person name="Nove J."/>
            <person name="Anton B."/>
            <person name="Chaudhary K."/>
            <person name="Foster J."/>
            <person name="Holman A."/>
            <person name="Kumar S."/>
            <person name="Lessard P.A."/>
            <person name="Luyten Y.A."/>
            <person name="Slatko B."/>
            <person name="Wood N."/>
            <person name="Wu B."/>
            <person name="Teplitski M."/>
            <person name="Mougous J.D."/>
            <person name="Ward N."/>
            <person name="Eisen J.A."/>
            <person name="Badger J.H."/>
            <person name="Distel D.L."/>
        </authorList>
    </citation>
    <scope>NUCLEOTIDE SEQUENCE [LARGE SCALE GENOMIC DNA]</scope>
    <source>
        <strain evidence="3">ATCC 39867 / T7901</strain>
    </source>
</reference>
<proteinExistence type="predicted"/>
<feature type="chain" id="PRO_5002946497" description="DUF5666 domain-containing protein" evidence="1">
    <location>
        <begin position="23"/>
        <end position="155"/>
    </location>
</feature>
<evidence type="ECO:0008006" key="4">
    <source>
        <dbReference type="Google" id="ProtNLM"/>
    </source>
</evidence>
<gene>
    <name evidence="2" type="ordered locus">TERTU_2763</name>
</gene>
<organism evidence="2 3">
    <name type="scientific">Teredinibacter turnerae (strain ATCC 39867 / T7901)</name>
    <dbReference type="NCBI Taxonomy" id="377629"/>
    <lineage>
        <taxon>Bacteria</taxon>
        <taxon>Pseudomonadati</taxon>
        <taxon>Pseudomonadota</taxon>
        <taxon>Gammaproteobacteria</taxon>
        <taxon>Cellvibrionales</taxon>
        <taxon>Cellvibrionaceae</taxon>
        <taxon>Teredinibacter</taxon>
    </lineage>
</organism>
<dbReference type="AlphaFoldDB" id="C5BML0"/>
<evidence type="ECO:0000313" key="3">
    <source>
        <dbReference type="Proteomes" id="UP000009080"/>
    </source>
</evidence>
<keyword evidence="1" id="KW-0732">Signal</keyword>
<protein>
    <recommendedName>
        <fullName evidence="4">DUF5666 domain-containing protein</fullName>
    </recommendedName>
</protein>
<dbReference type="eggNOG" id="ENOG502ZWPV">
    <property type="taxonomic scope" value="Bacteria"/>
</dbReference>
<name>C5BML0_TERTT</name>
<evidence type="ECO:0000313" key="2">
    <source>
        <dbReference type="EMBL" id="ACR13813.1"/>
    </source>
</evidence>
<feature type="signal peptide" evidence="1">
    <location>
        <begin position="1"/>
        <end position="22"/>
    </location>
</feature>
<dbReference type="OrthoDB" id="7066809at2"/>
<dbReference type="HOGENOM" id="CLU_1694653_0_0_6"/>
<dbReference type="KEGG" id="ttu:TERTU_2763"/>
<dbReference type="EMBL" id="CP001614">
    <property type="protein sequence ID" value="ACR13813.1"/>
    <property type="molecule type" value="Genomic_DNA"/>
</dbReference>
<keyword evidence="3" id="KW-1185">Reference proteome</keyword>